<proteinExistence type="predicted"/>
<evidence type="ECO:0000313" key="2">
    <source>
        <dbReference type="Proteomes" id="UP000218767"/>
    </source>
</evidence>
<name>A0A2A4XK18_9GAMM</name>
<protein>
    <recommendedName>
        <fullName evidence="3">Quinohemoprotein amine dehydrogenase alpha subunit haem binding domain-containing protein</fullName>
    </recommendedName>
</protein>
<dbReference type="GO" id="GO:0020037">
    <property type="term" value="F:heme binding"/>
    <property type="evidence" value="ECO:0007669"/>
    <property type="project" value="InterPro"/>
</dbReference>
<dbReference type="Gene3D" id="1.10.760.10">
    <property type="entry name" value="Cytochrome c-like domain"/>
    <property type="match status" value="1"/>
</dbReference>
<dbReference type="Proteomes" id="UP000218767">
    <property type="component" value="Unassembled WGS sequence"/>
</dbReference>
<accession>A0A2A4XK18</accession>
<evidence type="ECO:0000313" key="1">
    <source>
        <dbReference type="EMBL" id="PCI82489.1"/>
    </source>
</evidence>
<evidence type="ECO:0008006" key="3">
    <source>
        <dbReference type="Google" id="ProtNLM"/>
    </source>
</evidence>
<dbReference type="GO" id="GO:0009055">
    <property type="term" value="F:electron transfer activity"/>
    <property type="evidence" value="ECO:0007669"/>
    <property type="project" value="InterPro"/>
</dbReference>
<dbReference type="EMBL" id="NVUL01000001">
    <property type="protein sequence ID" value="PCI82489.1"/>
    <property type="molecule type" value="Genomic_DNA"/>
</dbReference>
<gene>
    <name evidence="1" type="ORF">COB20_00040</name>
</gene>
<sequence>MFTTAGSAAQESTASGELIQEEGWQLVRDNCTECHSSQIIVQNSGSREVWKSRIEWMQDSQGLGELGAELEGSILDYLATNYGQKTASRRQALPAHLMPPNPNL</sequence>
<organism evidence="1 2">
    <name type="scientific">SAR86 cluster bacterium</name>
    <dbReference type="NCBI Taxonomy" id="2030880"/>
    <lineage>
        <taxon>Bacteria</taxon>
        <taxon>Pseudomonadati</taxon>
        <taxon>Pseudomonadota</taxon>
        <taxon>Gammaproteobacteria</taxon>
        <taxon>SAR86 cluster</taxon>
    </lineage>
</organism>
<comment type="caution">
    <text evidence="1">The sequence shown here is derived from an EMBL/GenBank/DDBJ whole genome shotgun (WGS) entry which is preliminary data.</text>
</comment>
<dbReference type="SUPFAM" id="SSF46626">
    <property type="entry name" value="Cytochrome c"/>
    <property type="match status" value="1"/>
</dbReference>
<dbReference type="InterPro" id="IPR036909">
    <property type="entry name" value="Cyt_c-like_dom_sf"/>
</dbReference>
<dbReference type="AlphaFoldDB" id="A0A2A4XK18"/>
<reference evidence="2" key="1">
    <citation type="submission" date="2017-08" db="EMBL/GenBank/DDBJ databases">
        <title>A dynamic microbial community with high functional redundancy inhabits the cold, oxic subseafloor aquifer.</title>
        <authorList>
            <person name="Tully B.J."/>
            <person name="Wheat C.G."/>
            <person name="Glazer B.T."/>
            <person name="Huber J.A."/>
        </authorList>
    </citation>
    <scope>NUCLEOTIDE SEQUENCE [LARGE SCALE GENOMIC DNA]</scope>
</reference>